<name>A0A1E4SYZ9_9ASCO</name>
<gene>
    <name evidence="2" type="ORF">CANARDRAFT_183295</name>
</gene>
<keyword evidence="3" id="KW-1185">Reference proteome</keyword>
<dbReference type="EMBL" id="KV453855">
    <property type="protein sequence ID" value="ODV84691.1"/>
    <property type="molecule type" value="Genomic_DNA"/>
</dbReference>
<feature type="domain" description="Jacalin-type lectin" evidence="1">
    <location>
        <begin position="79"/>
        <end position="188"/>
    </location>
</feature>
<dbReference type="OrthoDB" id="3984494at2759"/>
<reference evidence="3" key="1">
    <citation type="submission" date="2016-04" db="EMBL/GenBank/DDBJ databases">
        <title>Comparative genomics of biotechnologically important yeasts.</title>
        <authorList>
            <consortium name="DOE Joint Genome Institute"/>
            <person name="Riley R."/>
            <person name="Haridas S."/>
            <person name="Wolfe K.H."/>
            <person name="Lopes M.R."/>
            <person name="Hittinger C.T."/>
            <person name="Goker M."/>
            <person name="Salamov A."/>
            <person name="Wisecaver J."/>
            <person name="Long T.M."/>
            <person name="Aerts A.L."/>
            <person name="Barry K."/>
            <person name="Choi C."/>
            <person name="Clum A."/>
            <person name="Coughlan A.Y."/>
            <person name="Deshpande S."/>
            <person name="Douglass A.P."/>
            <person name="Hanson S.J."/>
            <person name="Klenk H.-P."/>
            <person name="Labutti K."/>
            <person name="Lapidus A."/>
            <person name="Lindquist E."/>
            <person name="Lipzen A."/>
            <person name="Meier-Kolthoff J.P."/>
            <person name="Ohm R.A."/>
            <person name="Otillar R.P."/>
            <person name="Pangilinan J."/>
            <person name="Peng Y."/>
            <person name="Rokas A."/>
            <person name="Rosa C.A."/>
            <person name="Scheuner C."/>
            <person name="Sibirny A.A."/>
            <person name="Slot J.C."/>
            <person name="Stielow J.B."/>
            <person name="Sun H."/>
            <person name="Kurtzman C.P."/>
            <person name="Blackwell M."/>
            <person name="Grigoriev I.V."/>
            <person name="Jeffries T.W."/>
        </authorList>
    </citation>
    <scope>NUCLEOTIDE SEQUENCE [LARGE SCALE GENOMIC DNA]</scope>
    <source>
        <strain evidence="3">NRRL YB-2248</strain>
    </source>
</reference>
<dbReference type="InterPro" id="IPR036404">
    <property type="entry name" value="Jacalin-like_lectin_dom_sf"/>
</dbReference>
<organism evidence="2 3">
    <name type="scientific">[Candida] arabinofermentans NRRL YB-2248</name>
    <dbReference type="NCBI Taxonomy" id="983967"/>
    <lineage>
        <taxon>Eukaryota</taxon>
        <taxon>Fungi</taxon>
        <taxon>Dikarya</taxon>
        <taxon>Ascomycota</taxon>
        <taxon>Saccharomycotina</taxon>
        <taxon>Pichiomycetes</taxon>
        <taxon>Pichiales</taxon>
        <taxon>Pichiaceae</taxon>
        <taxon>Ogataea</taxon>
        <taxon>Ogataea/Candida clade</taxon>
    </lineage>
</organism>
<sequence length="192" mass="21641">MLGLIVISIKLIELTDRKITESKRAKRKALLASNPHHQVSPFSPSVPSIPPPPAYLQSSPYFGREKDRHGSPIYTTIPRDLASVEVRYNKYIESIVFTSRTTGKRYTFGYWKSTAKYSEVISLEEGEKINGIVLKMGKFLNRVKIEPRRLSGNSKTLGGKVFKVPIDGERTLVGVKGRYCEHINSIQFVTSL</sequence>
<dbReference type="AlphaFoldDB" id="A0A1E4SYZ9"/>
<protein>
    <recommendedName>
        <fullName evidence="1">Jacalin-type lectin domain-containing protein</fullName>
    </recommendedName>
</protein>
<evidence type="ECO:0000259" key="1">
    <source>
        <dbReference type="Pfam" id="PF01419"/>
    </source>
</evidence>
<dbReference type="Proteomes" id="UP000094801">
    <property type="component" value="Unassembled WGS sequence"/>
</dbReference>
<dbReference type="InterPro" id="IPR001229">
    <property type="entry name" value="Jacalin-like_lectin_dom"/>
</dbReference>
<evidence type="ECO:0000313" key="3">
    <source>
        <dbReference type="Proteomes" id="UP000094801"/>
    </source>
</evidence>
<proteinExistence type="predicted"/>
<accession>A0A1E4SYZ9</accession>
<dbReference type="Pfam" id="PF01419">
    <property type="entry name" value="Jacalin"/>
    <property type="match status" value="1"/>
</dbReference>
<feature type="non-terminal residue" evidence="2">
    <location>
        <position position="192"/>
    </location>
</feature>
<dbReference type="SUPFAM" id="SSF51101">
    <property type="entry name" value="Mannose-binding lectins"/>
    <property type="match status" value="1"/>
</dbReference>
<evidence type="ECO:0000313" key="2">
    <source>
        <dbReference type="EMBL" id="ODV84691.1"/>
    </source>
</evidence>
<dbReference type="Gene3D" id="2.100.10.30">
    <property type="entry name" value="Jacalin-like lectin domain"/>
    <property type="match status" value="1"/>
</dbReference>